<evidence type="ECO:0000313" key="1">
    <source>
        <dbReference type="EMBL" id="MST32864.1"/>
    </source>
</evidence>
<comment type="caution">
    <text evidence="1">The sequence shown here is derived from an EMBL/GenBank/DDBJ whole genome shotgun (WGS) entry which is preliminary data.</text>
</comment>
<reference evidence="1 2" key="1">
    <citation type="submission" date="2019-11" db="EMBL/GenBank/DDBJ databases">
        <title>Acidiferrimicrobium australis gen. nov., sp. nov., an acidophilic and obligately heterotrophic, member of the Actinobacteria that catalyses dissimilatory oxido- reduction of iron isolated from metal-rich acidic water in Chile.</title>
        <authorList>
            <person name="Gonzalez D."/>
            <person name="Huber K."/>
            <person name="Hedrich S."/>
            <person name="Rojas-Villalobos C."/>
            <person name="Quatrini R."/>
            <person name="Dinamarca M.A."/>
            <person name="Schwarz A."/>
            <person name="Canales C."/>
            <person name="Nancucheo I."/>
        </authorList>
    </citation>
    <scope>NUCLEOTIDE SEQUENCE [LARGE SCALE GENOMIC DNA]</scope>
    <source>
        <strain evidence="1 2">USS-CCA1</strain>
    </source>
</reference>
<dbReference type="Proteomes" id="UP000437736">
    <property type="component" value="Unassembled WGS sequence"/>
</dbReference>
<protein>
    <submittedName>
        <fullName evidence="1">Uncharacterized protein</fullName>
    </submittedName>
</protein>
<proteinExistence type="predicted"/>
<organism evidence="1 2">
    <name type="scientific">Acidiferrimicrobium australe</name>
    <dbReference type="NCBI Taxonomy" id="2664430"/>
    <lineage>
        <taxon>Bacteria</taxon>
        <taxon>Bacillati</taxon>
        <taxon>Actinomycetota</taxon>
        <taxon>Acidimicrobiia</taxon>
        <taxon>Acidimicrobiales</taxon>
        <taxon>Acidimicrobiaceae</taxon>
        <taxon>Acidiferrimicrobium</taxon>
    </lineage>
</organism>
<gene>
    <name evidence="1" type="ORF">GHK86_09050</name>
</gene>
<evidence type="ECO:0000313" key="2">
    <source>
        <dbReference type="Proteomes" id="UP000437736"/>
    </source>
</evidence>
<keyword evidence="2" id="KW-1185">Reference proteome</keyword>
<accession>A0ABW9QSR7</accession>
<name>A0ABW9QSR7_9ACTN</name>
<dbReference type="EMBL" id="WJHE01000414">
    <property type="protein sequence ID" value="MST32864.1"/>
    <property type="molecule type" value="Genomic_DNA"/>
</dbReference>
<sequence>MLAAHGGFAAAGNGSPANWTIYDFNYTPGVTYHVADSYGLDSSYNQVPITAPKFVVKDASQARLTAAHRSGATVTLSGVTAQFLQSANFGEGAVAAHPERVVIQRQTGKKWQTVRIVRSNLRGRFTARFTAWAAAVYRAAIPGTPRMVTSFSPTRRV</sequence>